<dbReference type="eggNOG" id="KOG1196">
    <property type="taxonomic scope" value="Eukaryota"/>
</dbReference>
<protein>
    <recommendedName>
        <fullName evidence="7">Enoyl reductase (ER) domain-containing protein</fullName>
    </recommendedName>
</protein>
<feature type="domain" description="Oxidoreductase N-terminal" evidence="4">
    <location>
        <begin position="27"/>
        <end position="118"/>
    </location>
</feature>
<keyword evidence="2" id="KW-0812">Transmembrane</keyword>
<dbReference type="Proteomes" id="UP000002866">
    <property type="component" value="Chromosome 3"/>
</dbReference>
<evidence type="ECO:0008006" key="7">
    <source>
        <dbReference type="Google" id="ProtNLM"/>
    </source>
</evidence>
<dbReference type="AlphaFoldDB" id="I2H0E1"/>
<dbReference type="FunCoup" id="I2H0E1">
    <property type="interactions" value="416"/>
</dbReference>
<keyword evidence="1" id="KW-0560">Oxidoreductase</keyword>
<gene>
    <name evidence="5" type="primary">TBLA0C00260</name>
    <name evidence="5" type="ORF">TBLA_0C00260</name>
</gene>
<name>I2H0E1_HENB6</name>
<evidence type="ECO:0000313" key="6">
    <source>
        <dbReference type="Proteomes" id="UP000002866"/>
    </source>
</evidence>
<proteinExistence type="predicted"/>
<dbReference type="SUPFAM" id="SSF51735">
    <property type="entry name" value="NAD(P)-binding Rossmann-fold domains"/>
    <property type="match status" value="1"/>
</dbReference>
<dbReference type="InterPro" id="IPR045010">
    <property type="entry name" value="MDR_fam"/>
</dbReference>
<dbReference type="Pfam" id="PF00107">
    <property type="entry name" value="ADH_zinc_N"/>
    <property type="match status" value="1"/>
</dbReference>
<dbReference type="InterPro" id="IPR036291">
    <property type="entry name" value="NAD(P)-bd_dom_sf"/>
</dbReference>
<evidence type="ECO:0000259" key="3">
    <source>
        <dbReference type="Pfam" id="PF00107"/>
    </source>
</evidence>
<dbReference type="Pfam" id="PF16884">
    <property type="entry name" value="ADH_N_2"/>
    <property type="match status" value="1"/>
</dbReference>
<dbReference type="GO" id="GO:0016628">
    <property type="term" value="F:oxidoreductase activity, acting on the CH-CH group of donors, NAD or NADP as acceptor"/>
    <property type="evidence" value="ECO:0007669"/>
    <property type="project" value="InterPro"/>
</dbReference>
<organism evidence="5 6">
    <name type="scientific">Henningerozyma blattae (strain ATCC 34711 / CBS 6284 / DSM 70876 / NBRC 10599 / NRRL Y-10934 / UCD 77-7)</name>
    <name type="common">Yeast</name>
    <name type="synonym">Tetrapisispora blattae</name>
    <dbReference type="NCBI Taxonomy" id="1071380"/>
    <lineage>
        <taxon>Eukaryota</taxon>
        <taxon>Fungi</taxon>
        <taxon>Dikarya</taxon>
        <taxon>Ascomycota</taxon>
        <taxon>Saccharomycotina</taxon>
        <taxon>Saccharomycetes</taxon>
        <taxon>Saccharomycetales</taxon>
        <taxon>Saccharomycetaceae</taxon>
        <taxon>Henningerozyma</taxon>
    </lineage>
</organism>
<dbReference type="GeneID" id="14494920"/>
<dbReference type="PANTHER" id="PTHR43205">
    <property type="entry name" value="PROSTAGLANDIN REDUCTASE"/>
    <property type="match status" value="1"/>
</dbReference>
<keyword evidence="6" id="KW-1185">Reference proteome</keyword>
<dbReference type="Gene3D" id="3.90.180.10">
    <property type="entry name" value="Medium-chain alcohol dehydrogenases, catalytic domain"/>
    <property type="match status" value="1"/>
</dbReference>
<evidence type="ECO:0000256" key="1">
    <source>
        <dbReference type="ARBA" id="ARBA00023002"/>
    </source>
</evidence>
<feature type="transmembrane region" description="Helical" evidence="2">
    <location>
        <begin position="167"/>
        <end position="189"/>
    </location>
</feature>
<dbReference type="KEGG" id="tbl:TBLA_0C00260"/>
<dbReference type="SUPFAM" id="SSF50129">
    <property type="entry name" value="GroES-like"/>
    <property type="match status" value="1"/>
</dbReference>
<keyword evidence="2" id="KW-0472">Membrane</keyword>
<dbReference type="Gene3D" id="3.40.50.720">
    <property type="entry name" value="NAD(P)-binding Rossmann-like Domain"/>
    <property type="match status" value="1"/>
</dbReference>
<keyword evidence="2" id="KW-1133">Transmembrane helix</keyword>
<dbReference type="PANTHER" id="PTHR43205:SF19">
    <property type="entry name" value="ENOYL REDUCTASE (ER) DOMAIN-CONTAINING PROTEIN"/>
    <property type="match status" value="1"/>
</dbReference>
<evidence type="ECO:0000256" key="2">
    <source>
        <dbReference type="SAM" id="Phobius"/>
    </source>
</evidence>
<evidence type="ECO:0000259" key="4">
    <source>
        <dbReference type="Pfam" id="PF16884"/>
    </source>
</evidence>
<evidence type="ECO:0000313" key="5">
    <source>
        <dbReference type="EMBL" id="CCH59843.1"/>
    </source>
</evidence>
<dbReference type="InterPro" id="IPR041694">
    <property type="entry name" value="ADH_N_2"/>
</dbReference>
<dbReference type="OrthoDB" id="809632at2759"/>
<dbReference type="OMA" id="DKVMGMT"/>
<sequence>MIVDAKQWVIKNEPTPGKPFNFDFKDKSSTFELITKKIDTDKLKEDEILVKTLLLSNDPAQKMWIASVDKNYAKGTSKGDQIPSRGIAKVIFSKNANYQINDIVSANVNWTNYNVISDFQFATKLNILPNTELFWYLSVFGGTSLTAYFIFYRYAELKEVEADYEKTYLISGAAGAVGSVCIQLALNVFKAKKVIAIAGGKEKVAFVESFGDRVIGVDYKDANYKEHLFKAAGGENTVDIFIDNIGSDTLEYGTTLLKPHGYLIVCGAISAYNDHSKFVYKSYASILTKRLTIKGLLLMDNRDQFPKAIEKLSLLIEENKLSVDKSATIVDALGDKFEDIPLIWNGLFNGINKGKLITKINDE</sequence>
<dbReference type="InterPro" id="IPR013149">
    <property type="entry name" value="ADH-like_C"/>
</dbReference>
<dbReference type="RefSeq" id="XP_004179362.1">
    <property type="nucleotide sequence ID" value="XM_004179314.1"/>
</dbReference>
<dbReference type="InParanoid" id="I2H0E1"/>
<dbReference type="CDD" id="cd05288">
    <property type="entry name" value="PGDH"/>
    <property type="match status" value="1"/>
</dbReference>
<accession>I2H0E1</accession>
<dbReference type="HOGENOM" id="CLU_026673_29_2_1"/>
<dbReference type="EMBL" id="HE806318">
    <property type="protein sequence ID" value="CCH59843.1"/>
    <property type="molecule type" value="Genomic_DNA"/>
</dbReference>
<reference evidence="5 6" key="1">
    <citation type="journal article" date="2011" name="Proc. Natl. Acad. Sci. U.S.A.">
        <title>Evolutionary erosion of yeast sex chromosomes by mating-type switching accidents.</title>
        <authorList>
            <person name="Gordon J.L."/>
            <person name="Armisen D."/>
            <person name="Proux-Wera E."/>
            <person name="Oheigeartaigh S.S."/>
            <person name="Byrne K.P."/>
            <person name="Wolfe K.H."/>
        </authorList>
    </citation>
    <scope>NUCLEOTIDE SEQUENCE [LARGE SCALE GENOMIC DNA]</scope>
    <source>
        <strain evidence="6">ATCC 34711 / CBS 6284 / DSM 70876 / NBRC 10599 / NRRL Y-10934 / UCD 77-7</strain>
    </source>
</reference>
<feature type="transmembrane region" description="Helical" evidence="2">
    <location>
        <begin position="133"/>
        <end position="155"/>
    </location>
</feature>
<feature type="domain" description="Alcohol dehydrogenase-like C-terminal" evidence="3">
    <location>
        <begin position="176"/>
        <end position="312"/>
    </location>
</feature>
<dbReference type="InterPro" id="IPR011032">
    <property type="entry name" value="GroES-like_sf"/>
</dbReference>
<dbReference type="STRING" id="1071380.I2H0E1"/>